<gene>
    <name evidence="1" type="ORF">BN788_02025</name>
</gene>
<comment type="caution">
    <text evidence="1">The sequence shown here is derived from an EMBL/GenBank/DDBJ whole genome shotgun (WGS) entry which is preliminary data.</text>
</comment>
<protein>
    <submittedName>
        <fullName evidence="1">Uncharacterized protein</fullName>
    </submittedName>
</protein>
<dbReference type="AlphaFoldDB" id="R6RUG3"/>
<accession>R6RUG3</accession>
<proteinExistence type="predicted"/>
<dbReference type="Proteomes" id="UP000018142">
    <property type="component" value="Unassembled WGS sequence"/>
</dbReference>
<evidence type="ECO:0000313" key="2">
    <source>
        <dbReference type="Proteomes" id="UP000018142"/>
    </source>
</evidence>
<name>R6RUG3_9FIRM</name>
<evidence type="ECO:0000313" key="1">
    <source>
        <dbReference type="EMBL" id="CDC46661.1"/>
    </source>
</evidence>
<sequence length="115" mass="13916">MLTKIKMKNLDKMVCVLHILTMIVLIKFDFEQYKIYIPDGYILNFENIRLDFFEWIYYQPECMIYDKSNAILTYGVDDFLKFLNETIFTGCKEKAYIESRNGKKYNKVNYCIDLR</sequence>
<reference evidence="1" key="1">
    <citation type="submission" date="2012-11" db="EMBL/GenBank/DDBJ databases">
        <title>Dependencies among metagenomic species, viruses, plasmids and units of genetic variation.</title>
        <authorList>
            <person name="Nielsen H.B."/>
            <person name="Almeida M."/>
            <person name="Juncker A.S."/>
            <person name="Rasmussen S."/>
            <person name="Li J."/>
            <person name="Sunagawa S."/>
            <person name="Plichta D."/>
            <person name="Gautier L."/>
            <person name="Le Chatelier E."/>
            <person name="Peletier E."/>
            <person name="Bonde I."/>
            <person name="Nielsen T."/>
            <person name="Manichanh C."/>
            <person name="Arumugam M."/>
            <person name="Batto J."/>
            <person name="Santos M.B.Q.D."/>
            <person name="Blom N."/>
            <person name="Borruel N."/>
            <person name="Burgdorf K.S."/>
            <person name="Boumezbeur F."/>
            <person name="Casellas F."/>
            <person name="Dore J."/>
            <person name="Guarner F."/>
            <person name="Hansen T."/>
            <person name="Hildebrand F."/>
            <person name="Kaas R.S."/>
            <person name="Kennedy S."/>
            <person name="Kristiansen K."/>
            <person name="Kultima J.R."/>
            <person name="Leonard P."/>
            <person name="Levenez F."/>
            <person name="Lund O."/>
            <person name="Moumen B."/>
            <person name="Le Paslier D."/>
            <person name="Pons N."/>
            <person name="Pedersen O."/>
            <person name="Prifti E."/>
            <person name="Qin J."/>
            <person name="Raes J."/>
            <person name="Tap J."/>
            <person name="Tims S."/>
            <person name="Ussery D.W."/>
            <person name="Yamada T."/>
            <person name="MetaHit consortium"/>
            <person name="Renault P."/>
            <person name="Sicheritz-Ponten T."/>
            <person name="Bork P."/>
            <person name="Wang J."/>
            <person name="Brunak S."/>
            <person name="Ehrlich S.D."/>
        </authorList>
    </citation>
    <scope>NUCLEOTIDE SEQUENCE [LARGE SCALE GENOMIC DNA]</scope>
</reference>
<organism evidence="1 2">
    <name type="scientific">[Eubacterium] siraeum CAG:80</name>
    <dbReference type="NCBI Taxonomy" id="1263080"/>
    <lineage>
        <taxon>Bacteria</taxon>
        <taxon>Bacillati</taxon>
        <taxon>Bacillota</taxon>
        <taxon>Clostridia</taxon>
        <taxon>Eubacteriales</taxon>
        <taxon>Oscillospiraceae</taxon>
        <taxon>Oscillospiraceae incertae sedis</taxon>
    </lineage>
</organism>
<dbReference type="EMBL" id="CBFJ010000127">
    <property type="protein sequence ID" value="CDC46661.1"/>
    <property type="molecule type" value="Genomic_DNA"/>
</dbReference>